<dbReference type="EMBL" id="JBHSBU010000001">
    <property type="protein sequence ID" value="MFC4161305.1"/>
    <property type="molecule type" value="Genomic_DNA"/>
</dbReference>
<evidence type="ECO:0000313" key="9">
    <source>
        <dbReference type="Proteomes" id="UP001595791"/>
    </source>
</evidence>
<evidence type="ECO:0000313" key="8">
    <source>
        <dbReference type="EMBL" id="MFC4161305.1"/>
    </source>
</evidence>
<keyword evidence="2" id="KW-0547">Nucleotide-binding</keyword>
<reference evidence="9" key="1">
    <citation type="journal article" date="2019" name="Int. J. Syst. Evol. Microbiol.">
        <title>The Global Catalogue of Microorganisms (GCM) 10K type strain sequencing project: providing services to taxonomists for standard genome sequencing and annotation.</title>
        <authorList>
            <consortium name="The Broad Institute Genomics Platform"/>
            <consortium name="The Broad Institute Genome Sequencing Center for Infectious Disease"/>
            <person name="Wu L."/>
            <person name="Ma J."/>
        </authorList>
    </citation>
    <scope>NUCLEOTIDE SEQUENCE [LARGE SCALE GENOMIC DNA]</scope>
    <source>
        <strain evidence="9">LMG 29894</strain>
    </source>
</reference>
<comment type="similarity">
    <text evidence="4 5">Belongs to the glutamine synthetase family.</text>
</comment>
<comment type="caution">
    <text evidence="8">The sequence shown here is derived from an EMBL/GenBank/DDBJ whole genome shotgun (WGS) entry which is preliminary data.</text>
</comment>
<dbReference type="PANTHER" id="PTHR43785:SF3">
    <property type="entry name" value="GS CATALYTIC DOMAIN-CONTAINING PROTEIN"/>
    <property type="match status" value="1"/>
</dbReference>
<dbReference type="EC" id="6.3.1.-" evidence="8"/>
<dbReference type="SMART" id="SM01230">
    <property type="entry name" value="Gln-synt_C"/>
    <property type="match status" value="1"/>
</dbReference>
<sequence length="453" mass="49854">MSAHDKHPPPQLAEFLQQHGVREVECLIPDLNAYPRGKALPAAAFAAGQELRMARAVAIHTVTGEFPDYRFYGERDPDMRLVPDYETLKLVPWATEPRALVINDCVDLDGKPTAISSRNILKSVLARYTERGWSPVVAPELEFYLLAQNPDPNQPLTPPIGRSGRPEYGQAGFSFGALNEFHGFFDDVHRALAQLGIPGDTFVHELGPSQFEINLVHGDALKLADLTFLFKYTLREIGFRHGLYVVFMAKPMGGKPGSSMHLHQSVVDRAGANVFSEADGSPSAAFRHFIGGLQHCLPELMPLLCPHINSYRRFAKHMAAPVNLSWGYDNRSVGLRIPLSGPAARRVENRIPGCDANPYLALAASLAAGLHGIENAIEPGEEAHDNVFYQDNVCSTLPCSLEVALDAMAHGKLARQLFGDEFVAAFVAAKQVELDSFQLEVTPWERRFLATQA</sequence>
<dbReference type="Gene3D" id="3.30.590.10">
    <property type="entry name" value="Glutamine synthetase/guanido kinase, catalytic domain"/>
    <property type="match status" value="1"/>
</dbReference>
<accession>A0ABV8MWW3</accession>
<evidence type="ECO:0000259" key="6">
    <source>
        <dbReference type="PROSITE" id="PS51986"/>
    </source>
</evidence>
<dbReference type="PROSITE" id="PS51986">
    <property type="entry name" value="GS_BETA_GRASP"/>
    <property type="match status" value="1"/>
</dbReference>
<evidence type="ECO:0000259" key="7">
    <source>
        <dbReference type="PROSITE" id="PS51987"/>
    </source>
</evidence>
<protein>
    <submittedName>
        <fullName evidence="8">Glutamine synthetase family protein</fullName>
        <ecNumber evidence="8">6.3.1.-</ecNumber>
    </submittedName>
</protein>
<evidence type="ECO:0000256" key="3">
    <source>
        <dbReference type="ARBA" id="ARBA00022840"/>
    </source>
</evidence>
<dbReference type="Proteomes" id="UP001595791">
    <property type="component" value="Unassembled WGS sequence"/>
</dbReference>
<gene>
    <name evidence="8" type="ORF">ACFOW7_18355</name>
</gene>
<evidence type="ECO:0000256" key="4">
    <source>
        <dbReference type="PROSITE-ProRule" id="PRU01330"/>
    </source>
</evidence>
<organism evidence="8 9">
    <name type="scientific">Chitinimonas lacunae</name>
    <dbReference type="NCBI Taxonomy" id="1963018"/>
    <lineage>
        <taxon>Bacteria</taxon>
        <taxon>Pseudomonadati</taxon>
        <taxon>Pseudomonadota</taxon>
        <taxon>Betaproteobacteria</taxon>
        <taxon>Neisseriales</taxon>
        <taxon>Chitinibacteraceae</taxon>
        <taxon>Chitinimonas</taxon>
    </lineage>
</organism>
<dbReference type="RefSeq" id="WP_378167093.1">
    <property type="nucleotide sequence ID" value="NZ_JBHSBU010000001.1"/>
</dbReference>
<dbReference type="SUPFAM" id="SSF54368">
    <property type="entry name" value="Glutamine synthetase, N-terminal domain"/>
    <property type="match status" value="1"/>
</dbReference>
<dbReference type="InterPro" id="IPR008147">
    <property type="entry name" value="Gln_synt_N"/>
</dbReference>
<keyword evidence="9" id="KW-1185">Reference proteome</keyword>
<dbReference type="PROSITE" id="PS51987">
    <property type="entry name" value="GS_CATALYTIC"/>
    <property type="match status" value="1"/>
</dbReference>
<dbReference type="InterPro" id="IPR008146">
    <property type="entry name" value="Gln_synth_cat_dom"/>
</dbReference>
<keyword evidence="3" id="KW-0067">ATP-binding</keyword>
<name>A0ABV8MWW3_9NEIS</name>
<evidence type="ECO:0000256" key="5">
    <source>
        <dbReference type="RuleBase" id="RU000384"/>
    </source>
</evidence>
<dbReference type="Pfam" id="PF00120">
    <property type="entry name" value="Gln-synt_C"/>
    <property type="match status" value="1"/>
</dbReference>
<evidence type="ECO:0000256" key="1">
    <source>
        <dbReference type="ARBA" id="ARBA00022598"/>
    </source>
</evidence>
<feature type="domain" description="GS beta-grasp" evidence="6">
    <location>
        <begin position="19"/>
        <end position="110"/>
    </location>
</feature>
<dbReference type="GO" id="GO:0016874">
    <property type="term" value="F:ligase activity"/>
    <property type="evidence" value="ECO:0007669"/>
    <property type="project" value="UniProtKB-KW"/>
</dbReference>
<dbReference type="PANTHER" id="PTHR43785">
    <property type="entry name" value="GAMMA-GLUTAMYLPUTRESCINE SYNTHETASE"/>
    <property type="match status" value="1"/>
</dbReference>
<evidence type="ECO:0000256" key="2">
    <source>
        <dbReference type="ARBA" id="ARBA00022741"/>
    </source>
</evidence>
<dbReference type="SUPFAM" id="SSF55931">
    <property type="entry name" value="Glutamine synthetase/guanido kinase"/>
    <property type="match status" value="1"/>
</dbReference>
<dbReference type="InterPro" id="IPR036651">
    <property type="entry name" value="Gln_synt_N_sf"/>
</dbReference>
<keyword evidence="1 8" id="KW-0436">Ligase</keyword>
<feature type="domain" description="GS catalytic" evidence="7">
    <location>
        <begin position="117"/>
        <end position="453"/>
    </location>
</feature>
<dbReference type="InterPro" id="IPR014746">
    <property type="entry name" value="Gln_synth/guanido_kin_cat_dom"/>
</dbReference>
<proteinExistence type="inferred from homology"/>
<dbReference type="Gene3D" id="3.10.20.70">
    <property type="entry name" value="Glutamine synthetase, N-terminal domain"/>
    <property type="match status" value="1"/>
</dbReference>